<dbReference type="InterPro" id="IPR001434">
    <property type="entry name" value="OmcB-like_DUF11"/>
</dbReference>
<dbReference type="Proteomes" id="UP000285232">
    <property type="component" value="Unassembled WGS sequence"/>
</dbReference>
<dbReference type="Pfam" id="PF01345">
    <property type="entry name" value="DUF11"/>
    <property type="match status" value="1"/>
</dbReference>
<accession>A0A419RWI5</accession>
<evidence type="ECO:0000259" key="2">
    <source>
        <dbReference type="Pfam" id="PF01345"/>
    </source>
</evidence>
<dbReference type="SUPFAM" id="SSF49464">
    <property type="entry name" value="Carboxypeptidase regulatory domain-like"/>
    <property type="match status" value="1"/>
</dbReference>
<keyword evidence="4" id="KW-1185">Reference proteome</keyword>
<dbReference type="NCBIfam" id="TIGR01451">
    <property type="entry name" value="B_ant_repeat"/>
    <property type="match status" value="1"/>
</dbReference>
<dbReference type="EMBL" id="RAHX01000001">
    <property type="protein sequence ID" value="RJY10146.1"/>
    <property type="molecule type" value="Genomic_DNA"/>
</dbReference>
<dbReference type="InterPro" id="IPR008969">
    <property type="entry name" value="CarboxyPept-like_regulatory"/>
</dbReference>
<organism evidence="3 4">
    <name type="scientific">Aurantiacibacter aquimixticola</name>
    <dbReference type="NCBI Taxonomy" id="1958945"/>
    <lineage>
        <taxon>Bacteria</taxon>
        <taxon>Pseudomonadati</taxon>
        <taxon>Pseudomonadota</taxon>
        <taxon>Alphaproteobacteria</taxon>
        <taxon>Sphingomonadales</taxon>
        <taxon>Erythrobacteraceae</taxon>
        <taxon>Aurantiacibacter</taxon>
    </lineage>
</organism>
<dbReference type="Gene3D" id="2.60.40.1120">
    <property type="entry name" value="Carboxypeptidase-like, regulatory domain"/>
    <property type="match status" value="1"/>
</dbReference>
<evidence type="ECO:0000313" key="4">
    <source>
        <dbReference type="Proteomes" id="UP000285232"/>
    </source>
</evidence>
<reference evidence="3 4" key="1">
    <citation type="journal article" date="2017" name="Int. J. Syst. Evol. Microbiol.">
        <title>Erythrobacter aquimixticola sp. nov., isolated from the junction between the ocean and a freshwater spring.</title>
        <authorList>
            <person name="Park S."/>
            <person name="Jung Y.T."/>
            <person name="Choi S.J."/>
            <person name="Yoon J.H."/>
        </authorList>
    </citation>
    <scope>NUCLEOTIDE SEQUENCE [LARGE SCALE GENOMIC DNA]</scope>
    <source>
        <strain evidence="3 4">JSSK-14</strain>
    </source>
</reference>
<protein>
    <submittedName>
        <fullName evidence="3">DUF11 domain-containing protein</fullName>
    </submittedName>
</protein>
<feature type="signal peptide" evidence="1">
    <location>
        <begin position="1"/>
        <end position="24"/>
    </location>
</feature>
<proteinExistence type="predicted"/>
<evidence type="ECO:0000313" key="3">
    <source>
        <dbReference type="EMBL" id="RJY10146.1"/>
    </source>
</evidence>
<evidence type="ECO:0000256" key="1">
    <source>
        <dbReference type="SAM" id="SignalP"/>
    </source>
</evidence>
<gene>
    <name evidence="3" type="ORF">D6201_02820</name>
</gene>
<feature type="chain" id="PRO_5019531432" evidence="1">
    <location>
        <begin position="25"/>
        <end position="1699"/>
    </location>
</feature>
<dbReference type="InterPro" id="IPR047589">
    <property type="entry name" value="DUF11_rpt"/>
</dbReference>
<keyword evidence="1" id="KW-0732">Signal</keyword>
<comment type="caution">
    <text evidence="3">The sequence shown here is derived from an EMBL/GenBank/DDBJ whole genome shotgun (WGS) entry which is preliminary data.</text>
</comment>
<sequence length="1699" mass="181702">MLQAAAALLIALLSFVVLEGSASAQTITNVAEARWDHEGRSFTGRSNLVELRTDRTTSRVRTYVPGTDTPLTYFPSFCAASGGTATPSGGAAVGANAVETGLLVAGQDLLFAVELPAANLDASAVETVDVVLSSNSGDREELTVYETSANSGVFMGSISTRRMPPAPVRGDCRLSLENGNAIVIDVLARDGSSVILTTTMDVLADPFGVVFDSESGQPVDGATVTLVDAITGQPARVFAADGVTPWPSTVISGAPVTDAAGNVTQMDAGEFWFPLTSLGTYRLVVTPPAPYTAPSAATPDQLSRITRPDGRAFVISDASYGDTFRLDSPIPVQVDIPLDRPGVSVSLVKTASRDQAQPGDVIFYSLTVRNPDSAAKNGVVLTDVASPYLRLRRDTIRIDGEEAGGDVIDISDDGRTIALNLGDLAAGAQRRVTYAMTVLPDAPAGHAENFAFAIDSIGRRVETSASVEVLRDTIAGRMTIIGRVTAGPCSLTDDMDRIGIPGVRVMMEDGSFAITDIDGRYHFDGVVPGTHVVQASRMTLPEGGEFTDCTRSSRSQGSAITRLVTGRGGSLAVVDYHATVPADTLGTLRAITAPIVTIEDAGFEIIEGEQTDSTADLAGTVEAVELQDADRFDWLSFGDGEIDWLAPAIDANPRVPSIRVAIRHRRGQTVTLFVDGEEVSPLSFEGVMRPAEGRWEVSHWRGISLAGGRTELTAHIMSGAGKVVAELEREVFFTTIPARVELVPEQSALVADGRTAPVVAVRVLDAAGRPIREGVSGELKIGAPYESAEQVARQQLDQLTRRGPASARWTVTGADGIAFIELAPTMVSGSLSLDFRFDDGEIVREQQLEGWIVPGDIEWTVIGLAEGTIGARSVADNMERTGSFDSDLGDDARVALYAKGRILGRYLVTLAYDSAAQEDDARLLGTLDPNAYYTVFADGSSRRFDAASREKLYVRIETASFNALYGDFETGFDDTRLLRYQRVATGISAEARQGQVSLRAFGAEIGTRFRRDEIQGQGISGPYTLSSRAIIPNSETVTLEVRDRFRSEIIVDSRTLTRFADYDIDLLSGTIRFREPMLSRDFNLNPQFIVIAYEVDELGDGEINAGIRAEWTSRDGAVQVGTTAVTDRGDGARTLMGGVDLQAQLDPNTELRAELAASQTDGDTATGWLIEAQHQTGSLDIIAYARETEADYGVGQQNGVELGRRKLGVDSRVRFGDDLTVLASLWQDDSLADAARRRAAQVELGYTTQATDFRLGLGHFNDRLPDGTTNTSTVIEGGVTQRAMDNRLELSASTSIALDDAESVDLPARHRLGARYAITDDVRIVGQYELADGVDFTSSSLRGGLEFTPWLGGQFNASVGEQDISELGTRSFAAFGLAQTLQVNAELSVDATFDSNWTIDGEPSVADVVNTLQPVASGGQFGPGGSLFEEFTAVTAGAAWRRERWSATARGEYRDGEFADRTGFTAGLVRQLGEGRVLGSGLTWTRASGANGTETEILDAALAWAHRPADSEFAFLSKVEYRSDEVRNASAGEAGPVGRTALTVEGDARASRLIGSVSANWSPRAEKDRDNDEQAMFTRRSEFGAFLAVRHNFDRFEGFDLSSTSLLTGLDARIGLGERFEVGASATLRTDLEGGYTSYAFGPNVGFVPVEGVLLTVGYNVAGFDDPDFSAMRNIDEGIFAAVRMKIDADTFGFLGLGR</sequence>
<feature type="domain" description="DUF11" evidence="2">
    <location>
        <begin position="345"/>
        <end position="451"/>
    </location>
</feature>
<name>A0A419RWI5_9SPHN</name>
<dbReference type="OrthoDB" id="9773411at2"/>